<dbReference type="EMBL" id="QFYQ01000002">
    <property type="protein sequence ID" value="RAK51955.1"/>
    <property type="molecule type" value="Genomic_DNA"/>
</dbReference>
<organism evidence="1 2">
    <name type="scientific">Phenylobacterium soli</name>
    <dbReference type="NCBI Taxonomy" id="2170551"/>
    <lineage>
        <taxon>Bacteria</taxon>
        <taxon>Pseudomonadati</taxon>
        <taxon>Pseudomonadota</taxon>
        <taxon>Alphaproteobacteria</taxon>
        <taxon>Caulobacterales</taxon>
        <taxon>Caulobacteraceae</taxon>
        <taxon>Phenylobacterium</taxon>
    </lineage>
</organism>
<dbReference type="OrthoDB" id="8216299at2"/>
<dbReference type="Proteomes" id="UP000249254">
    <property type="component" value="Unassembled WGS sequence"/>
</dbReference>
<protein>
    <submittedName>
        <fullName evidence="1">Uncharacterized protein</fullName>
    </submittedName>
</protein>
<sequence>MTDRLPPPWTVHHNGDAYWVEAANGQKFAFVYYRETPLVGTERDARVSRDLARRIAANVAKLPELLTRK</sequence>
<evidence type="ECO:0000313" key="1">
    <source>
        <dbReference type="EMBL" id="RAK51955.1"/>
    </source>
</evidence>
<accession>A0A328ABI6</accession>
<proteinExistence type="predicted"/>
<reference evidence="2" key="1">
    <citation type="submission" date="2018-05" db="EMBL/GenBank/DDBJ databases">
        <authorList>
            <person name="Li X."/>
        </authorList>
    </citation>
    <scope>NUCLEOTIDE SEQUENCE [LARGE SCALE GENOMIC DNA]</scope>
    <source>
        <strain evidence="2">LX32</strain>
    </source>
</reference>
<name>A0A328ABI6_9CAUL</name>
<dbReference type="RefSeq" id="WP_111530517.1">
    <property type="nucleotide sequence ID" value="NZ_QFYQ01000002.1"/>
</dbReference>
<dbReference type="AlphaFoldDB" id="A0A328ABI6"/>
<evidence type="ECO:0000313" key="2">
    <source>
        <dbReference type="Proteomes" id="UP000249254"/>
    </source>
</evidence>
<keyword evidence="2" id="KW-1185">Reference proteome</keyword>
<gene>
    <name evidence="1" type="ORF">DJ017_19285</name>
</gene>
<comment type="caution">
    <text evidence="1">The sequence shown here is derived from an EMBL/GenBank/DDBJ whole genome shotgun (WGS) entry which is preliminary data.</text>
</comment>